<dbReference type="PANTHER" id="PTHR42789">
    <property type="entry name" value="D-ISOMER SPECIFIC 2-HYDROXYACID DEHYDROGENASE FAMILY PROTEIN (AFU_ORTHOLOGUE AFUA_6G10090)"/>
    <property type="match status" value="1"/>
</dbReference>
<dbReference type="Pfam" id="PF19304">
    <property type="entry name" value="PGDH_inter"/>
    <property type="match status" value="1"/>
</dbReference>
<dbReference type="Pfam" id="PF00389">
    <property type="entry name" value="2-Hacid_dh"/>
    <property type="match status" value="1"/>
</dbReference>
<dbReference type="InterPro" id="IPR029753">
    <property type="entry name" value="D-isomer_DH_CS"/>
</dbReference>
<dbReference type="RefSeq" id="WP_316510386.1">
    <property type="nucleotide sequence ID" value="NZ_OY726395.1"/>
</dbReference>
<evidence type="ECO:0000256" key="10">
    <source>
        <dbReference type="ARBA" id="ARBA00048731"/>
    </source>
</evidence>
<evidence type="ECO:0000256" key="1">
    <source>
        <dbReference type="ARBA" id="ARBA00003800"/>
    </source>
</evidence>
<comment type="similarity">
    <text evidence="3 11">Belongs to the D-isomer specific 2-hydroxyacid dehydrogenase family.</text>
</comment>
<evidence type="ECO:0000256" key="3">
    <source>
        <dbReference type="ARBA" id="ARBA00005854"/>
    </source>
</evidence>
<dbReference type="PANTHER" id="PTHR42789:SF1">
    <property type="entry name" value="D-ISOMER SPECIFIC 2-HYDROXYACID DEHYDROGENASE FAMILY PROTEIN (AFU_ORTHOLOGUE AFUA_6G10090)"/>
    <property type="match status" value="1"/>
</dbReference>
<keyword evidence="8 11" id="KW-0718">Serine biosynthesis</keyword>
<dbReference type="InterPro" id="IPR036291">
    <property type="entry name" value="NAD(P)-bd_dom_sf"/>
</dbReference>
<dbReference type="EC" id="1.1.1.95" evidence="11"/>
<evidence type="ECO:0000313" key="14">
    <source>
        <dbReference type="Proteomes" id="UP001190466"/>
    </source>
</evidence>
<dbReference type="InterPro" id="IPR006236">
    <property type="entry name" value="PGDH"/>
</dbReference>
<feature type="domain" description="ACT" evidence="12">
    <location>
        <begin position="455"/>
        <end position="528"/>
    </location>
</feature>
<dbReference type="SUPFAM" id="SSF143548">
    <property type="entry name" value="Serine metabolism enzymes domain"/>
    <property type="match status" value="1"/>
</dbReference>
<evidence type="ECO:0000256" key="5">
    <source>
        <dbReference type="ARBA" id="ARBA00022605"/>
    </source>
</evidence>
<dbReference type="PROSITE" id="PS51671">
    <property type="entry name" value="ACT"/>
    <property type="match status" value="1"/>
</dbReference>
<dbReference type="NCBIfam" id="TIGR01327">
    <property type="entry name" value="PGDH"/>
    <property type="match status" value="1"/>
</dbReference>
<dbReference type="InterPro" id="IPR045626">
    <property type="entry name" value="PGDH_ASB_dom"/>
</dbReference>
<sequence>MSLPVVLIADKLAASTVEALGDQVEIRWVDGPDREKLLAAVPEADALLVRSATTVDEEVLAAAPRLKIVARAGVGLDNVDVDAATARGVLVVNAPTSNIHSAAEHALALMLAAARQIPAADATLRERTWKRSAFSGTEIFGKTVGVVGLGRIGQLVAQRLAAFGTEVIAYDPYVPPARAAQLGIEMMPLDDLLARADFISVHLPKTPETAGLIGTEALRKVKPGVVIVNAARGGLIDEQALADAITAGRVRAAGLDVFATEPCTDSPLFDLPQVVVTPHLGASTEEAQDRAGTDVAASVKLALAGEFVPDAVNVAGGPVGEEVAPWLELVRKLGVLVGNLAAEPPVNLTVTVRGELASEDVDILQLSALRGLFSTVLDDPVTFVNAPALAKVRGVSTDLATATESPNHRSVVDVRAVHADGSAVNVSGTLSGPQQVEKIVQINGRNFDLRAEGENLLINYSDQPGALGKIGTLLGEAGVNIEAAQLSQDSDGVGATIMLRIDRDVPEDVRAAIAAAVEAATLQVVDLS</sequence>
<comment type="catalytic activity">
    <reaction evidence="9">
        <text>(R)-2-hydroxyglutarate + NAD(+) = 2-oxoglutarate + NADH + H(+)</text>
        <dbReference type="Rhea" id="RHEA:49612"/>
        <dbReference type="ChEBI" id="CHEBI:15378"/>
        <dbReference type="ChEBI" id="CHEBI:15801"/>
        <dbReference type="ChEBI" id="CHEBI:16810"/>
        <dbReference type="ChEBI" id="CHEBI:57540"/>
        <dbReference type="ChEBI" id="CHEBI:57945"/>
        <dbReference type="EC" id="1.1.1.399"/>
    </reaction>
</comment>
<evidence type="ECO:0000256" key="4">
    <source>
        <dbReference type="ARBA" id="ARBA00021582"/>
    </source>
</evidence>
<dbReference type="Gene3D" id="3.30.70.260">
    <property type="match status" value="1"/>
</dbReference>
<evidence type="ECO:0000256" key="11">
    <source>
        <dbReference type="RuleBase" id="RU363003"/>
    </source>
</evidence>
<dbReference type="InterPro" id="IPR006139">
    <property type="entry name" value="D-isomer_2_OHA_DH_cat_dom"/>
</dbReference>
<dbReference type="SUPFAM" id="SSF55021">
    <property type="entry name" value="ACT-like"/>
    <property type="match status" value="1"/>
</dbReference>
<dbReference type="Pfam" id="PF01842">
    <property type="entry name" value="ACT"/>
    <property type="match status" value="1"/>
</dbReference>
<dbReference type="PROSITE" id="PS00065">
    <property type="entry name" value="D_2_HYDROXYACID_DH_1"/>
    <property type="match status" value="1"/>
</dbReference>
<evidence type="ECO:0000256" key="7">
    <source>
        <dbReference type="ARBA" id="ARBA00023027"/>
    </source>
</evidence>
<evidence type="ECO:0000256" key="8">
    <source>
        <dbReference type="ARBA" id="ARBA00023299"/>
    </source>
</evidence>
<comment type="pathway">
    <text evidence="2 11">Amino-acid biosynthesis; L-serine biosynthesis; L-serine from 3-phospho-D-glycerate: step 1/3.</text>
</comment>
<dbReference type="CDD" id="cd12173">
    <property type="entry name" value="PGDH_4"/>
    <property type="match status" value="1"/>
</dbReference>
<evidence type="ECO:0000259" key="12">
    <source>
        <dbReference type="PROSITE" id="PS51671"/>
    </source>
</evidence>
<evidence type="ECO:0000313" key="13">
    <source>
        <dbReference type="EMBL" id="CAJ1584113.1"/>
    </source>
</evidence>
<dbReference type="InterPro" id="IPR029752">
    <property type="entry name" value="D-isomer_DH_CS1"/>
</dbReference>
<dbReference type="InterPro" id="IPR045865">
    <property type="entry name" value="ACT-like_dom_sf"/>
</dbReference>
<dbReference type="SUPFAM" id="SSF52283">
    <property type="entry name" value="Formate/glycerate dehydrogenase catalytic domain-like"/>
    <property type="match status" value="1"/>
</dbReference>
<proteinExistence type="inferred from homology"/>
<dbReference type="InterPro" id="IPR029009">
    <property type="entry name" value="ASB_dom_sf"/>
</dbReference>
<evidence type="ECO:0000256" key="9">
    <source>
        <dbReference type="ARBA" id="ARBA00048126"/>
    </source>
</evidence>
<keyword evidence="7 11" id="KW-0520">NAD</keyword>
<dbReference type="PROSITE" id="PS00670">
    <property type="entry name" value="D_2_HYDROXYACID_DH_2"/>
    <property type="match status" value="1"/>
</dbReference>
<evidence type="ECO:0000256" key="2">
    <source>
        <dbReference type="ARBA" id="ARBA00005216"/>
    </source>
</evidence>
<dbReference type="InterPro" id="IPR006140">
    <property type="entry name" value="D-isomer_DH_NAD-bd"/>
</dbReference>
<dbReference type="InterPro" id="IPR002912">
    <property type="entry name" value="ACT_dom"/>
</dbReference>
<name>A0ABM9MFQ3_9MYCO</name>
<evidence type="ECO:0000256" key="6">
    <source>
        <dbReference type="ARBA" id="ARBA00023002"/>
    </source>
</evidence>
<keyword evidence="6 11" id="KW-0560">Oxidoreductase</keyword>
<dbReference type="Gene3D" id="3.40.50.720">
    <property type="entry name" value="NAD(P)-binding Rossmann-like Domain"/>
    <property type="match status" value="2"/>
</dbReference>
<gene>
    <name evidence="13" type="primary">serA</name>
    <name evidence="13" type="ORF">MU0050_002999</name>
</gene>
<dbReference type="Gene3D" id="3.30.1330.90">
    <property type="entry name" value="D-3-phosphoglycerate dehydrogenase, domain 3"/>
    <property type="match status" value="1"/>
</dbReference>
<dbReference type="CDD" id="cd04902">
    <property type="entry name" value="ACT_3PGDH-xct"/>
    <property type="match status" value="1"/>
</dbReference>
<organism evidence="13 14">
    <name type="scientific">[Mycobacterium] wendilense</name>
    <dbReference type="NCBI Taxonomy" id="3064284"/>
    <lineage>
        <taxon>Bacteria</taxon>
        <taxon>Bacillati</taxon>
        <taxon>Actinomycetota</taxon>
        <taxon>Actinomycetes</taxon>
        <taxon>Mycobacteriales</taxon>
        <taxon>Mycobacteriaceae</taxon>
        <taxon>Mycolicibacter</taxon>
    </lineage>
</organism>
<comment type="function">
    <text evidence="1">Catalyzes the reversible oxidation of 3-phospho-D-glycerate to 3-phosphonooxypyruvate, the first step of the phosphorylated L-serine biosynthesis pathway. Also catalyzes the reversible oxidation of 2-hydroxyglutarate to 2-oxoglutarate.</text>
</comment>
<accession>A0ABM9MFQ3</accession>
<dbReference type="Pfam" id="PF02826">
    <property type="entry name" value="2-Hacid_dh_C"/>
    <property type="match status" value="1"/>
</dbReference>
<reference evidence="13 14" key="1">
    <citation type="submission" date="2023-08" db="EMBL/GenBank/DDBJ databases">
        <authorList>
            <person name="Folkvardsen B D."/>
            <person name="Norman A."/>
        </authorList>
    </citation>
    <scope>NUCLEOTIDE SEQUENCE [LARGE SCALE GENOMIC DNA]</scope>
    <source>
        <strain evidence="13 14">Mu0050</strain>
    </source>
</reference>
<dbReference type="PROSITE" id="PS00671">
    <property type="entry name" value="D_2_HYDROXYACID_DH_3"/>
    <property type="match status" value="1"/>
</dbReference>
<dbReference type="EMBL" id="OY726395">
    <property type="protein sequence ID" value="CAJ1584113.1"/>
    <property type="molecule type" value="Genomic_DNA"/>
</dbReference>
<dbReference type="GO" id="GO:0004617">
    <property type="term" value="F:phosphoglycerate dehydrogenase activity"/>
    <property type="evidence" value="ECO:0007669"/>
    <property type="project" value="UniProtKB-EC"/>
</dbReference>
<keyword evidence="5 11" id="KW-0028">Amino-acid biosynthesis</keyword>
<protein>
    <recommendedName>
        <fullName evidence="4 11">D-3-phosphoglycerate dehydrogenase</fullName>
        <ecNumber evidence="11">1.1.1.95</ecNumber>
    </recommendedName>
</protein>
<dbReference type="SUPFAM" id="SSF51735">
    <property type="entry name" value="NAD(P)-binding Rossmann-fold domains"/>
    <property type="match status" value="1"/>
</dbReference>
<comment type="catalytic activity">
    <reaction evidence="10 11">
        <text>(2R)-3-phosphoglycerate + NAD(+) = 3-phosphooxypyruvate + NADH + H(+)</text>
        <dbReference type="Rhea" id="RHEA:12641"/>
        <dbReference type="ChEBI" id="CHEBI:15378"/>
        <dbReference type="ChEBI" id="CHEBI:18110"/>
        <dbReference type="ChEBI" id="CHEBI:57540"/>
        <dbReference type="ChEBI" id="CHEBI:57945"/>
        <dbReference type="ChEBI" id="CHEBI:58272"/>
        <dbReference type="EC" id="1.1.1.95"/>
    </reaction>
</comment>
<dbReference type="Proteomes" id="UP001190466">
    <property type="component" value="Chromosome"/>
</dbReference>
<keyword evidence="14" id="KW-1185">Reference proteome</keyword>
<dbReference type="InterPro" id="IPR050857">
    <property type="entry name" value="D-2-hydroxyacid_DH"/>
</dbReference>